<dbReference type="InterPro" id="IPR019885">
    <property type="entry name" value="Tscrpt_reg_HTH_AsnC-type_CS"/>
</dbReference>
<evidence type="ECO:0000256" key="2">
    <source>
        <dbReference type="ARBA" id="ARBA00023125"/>
    </source>
</evidence>
<dbReference type="InterPro" id="IPR000485">
    <property type="entry name" value="AsnC-type_HTH_dom"/>
</dbReference>
<dbReference type="SUPFAM" id="SSF46785">
    <property type="entry name" value="Winged helix' DNA-binding domain"/>
    <property type="match status" value="1"/>
</dbReference>
<evidence type="ECO:0000313" key="5">
    <source>
        <dbReference type="EMBL" id="QCS41490.1"/>
    </source>
</evidence>
<name>A0A4V1FYY9_9EURY</name>
<dbReference type="Gene3D" id="1.10.10.10">
    <property type="entry name" value="Winged helix-like DNA-binding domain superfamily/Winged helix DNA-binding domain"/>
    <property type="match status" value="1"/>
</dbReference>
<dbReference type="SMART" id="SM00344">
    <property type="entry name" value="HTH_ASNC"/>
    <property type="match status" value="1"/>
</dbReference>
<sequence length="159" mass="17869">MDLDETNKAVLYLLQRDARRLTTKEMAEKIGVSPSTVRNRIEQLEAEGIIRGYHPIVDYDKAGLQLHVLFICTAPNPEREQLAKAAREVSGVVTIQEVLNGQQNIQIEAVGTETDDIARISDELSDLGLEVINSKILKSFHKQPFDHFGQQIVDDETDE</sequence>
<dbReference type="InterPro" id="IPR011991">
    <property type="entry name" value="ArsR-like_HTH"/>
</dbReference>
<gene>
    <name evidence="5" type="ORF">FEJ81_03645</name>
</gene>
<dbReference type="KEGG" id="nvr:FEJ81_03645"/>
<dbReference type="PROSITE" id="PS50956">
    <property type="entry name" value="HTH_ASNC_2"/>
    <property type="match status" value="1"/>
</dbReference>
<dbReference type="AlphaFoldDB" id="A0A4V1FYY9"/>
<dbReference type="InterPro" id="IPR036390">
    <property type="entry name" value="WH_DNA-bd_sf"/>
</dbReference>
<dbReference type="GeneID" id="40264335"/>
<feature type="domain" description="HTH asnC-type" evidence="4">
    <location>
        <begin position="3"/>
        <end position="65"/>
    </location>
</feature>
<dbReference type="InterPro" id="IPR019888">
    <property type="entry name" value="Tscrpt_reg_AsnC-like"/>
</dbReference>
<reference evidence="6" key="1">
    <citation type="submission" date="2019-05" db="EMBL/GenBank/DDBJ databases">
        <title>Genome sequence and methylation pattern of the halophilic Archaeon Natrinema versiforme BOL5-4.</title>
        <authorList>
            <person name="DasSarma P."/>
            <person name="Anton B.P."/>
            <person name="DasSarma S.L."/>
            <person name="Martinez F.L."/>
            <person name="Guzman D."/>
            <person name="Roberts R.J."/>
            <person name="DasSarma S."/>
        </authorList>
    </citation>
    <scope>NUCLEOTIDE SEQUENCE [LARGE SCALE GENOMIC DNA]</scope>
    <source>
        <strain evidence="6">BOL5-4</strain>
    </source>
</reference>
<dbReference type="PRINTS" id="PR00033">
    <property type="entry name" value="HTHASNC"/>
</dbReference>
<evidence type="ECO:0000256" key="1">
    <source>
        <dbReference type="ARBA" id="ARBA00023015"/>
    </source>
</evidence>
<dbReference type="PROSITE" id="PS00519">
    <property type="entry name" value="HTH_ASNC_1"/>
    <property type="match status" value="1"/>
</dbReference>
<dbReference type="EMBL" id="CP040330">
    <property type="protein sequence ID" value="QCS41490.1"/>
    <property type="molecule type" value="Genomic_DNA"/>
</dbReference>
<dbReference type="CDD" id="cd00090">
    <property type="entry name" value="HTH_ARSR"/>
    <property type="match status" value="1"/>
</dbReference>
<evidence type="ECO:0000256" key="3">
    <source>
        <dbReference type="ARBA" id="ARBA00023163"/>
    </source>
</evidence>
<dbReference type="OrthoDB" id="57033at2157"/>
<evidence type="ECO:0000313" key="6">
    <source>
        <dbReference type="Proteomes" id="UP000302218"/>
    </source>
</evidence>
<keyword evidence="2" id="KW-0238">DNA-binding</keyword>
<dbReference type="RefSeq" id="WP_138243998.1">
    <property type="nucleotide sequence ID" value="NZ_CP040330.1"/>
</dbReference>
<accession>A0A4V1FYY9</accession>
<keyword evidence="1" id="KW-0805">Transcription regulation</keyword>
<dbReference type="GO" id="GO:0005829">
    <property type="term" value="C:cytosol"/>
    <property type="evidence" value="ECO:0007669"/>
    <property type="project" value="TreeGrafter"/>
</dbReference>
<organism evidence="5 6">
    <name type="scientific">Natrinema versiforme</name>
    <dbReference type="NCBI Taxonomy" id="88724"/>
    <lineage>
        <taxon>Archaea</taxon>
        <taxon>Methanobacteriati</taxon>
        <taxon>Methanobacteriota</taxon>
        <taxon>Stenosarchaea group</taxon>
        <taxon>Halobacteria</taxon>
        <taxon>Halobacteriales</taxon>
        <taxon>Natrialbaceae</taxon>
        <taxon>Natrinema</taxon>
    </lineage>
</organism>
<dbReference type="GO" id="GO:0043565">
    <property type="term" value="F:sequence-specific DNA binding"/>
    <property type="evidence" value="ECO:0007669"/>
    <property type="project" value="InterPro"/>
</dbReference>
<dbReference type="PANTHER" id="PTHR30154:SF34">
    <property type="entry name" value="TRANSCRIPTIONAL REGULATOR AZLB"/>
    <property type="match status" value="1"/>
</dbReference>
<dbReference type="Proteomes" id="UP000302218">
    <property type="component" value="Chromosome"/>
</dbReference>
<proteinExistence type="predicted"/>
<dbReference type="Pfam" id="PF13412">
    <property type="entry name" value="HTH_24"/>
    <property type="match status" value="1"/>
</dbReference>
<dbReference type="GO" id="GO:0043200">
    <property type="term" value="P:response to amino acid"/>
    <property type="evidence" value="ECO:0007669"/>
    <property type="project" value="TreeGrafter"/>
</dbReference>
<protein>
    <submittedName>
        <fullName evidence="5">Lrp/AsnC family transcriptional regulator</fullName>
    </submittedName>
</protein>
<keyword evidence="3" id="KW-0804">Transcription</keyword>
<dbReference type="InterPro" id="IPR036388">
    <property type="entry name" value="WH-like_DNA-bd_sf"/>
</dbReference>
<evidence type="ECO:0000259" key="4">
    <source>
        <dbReference type="PROSITE" id="PS50956"/>
    </source>
</evidence>
<dbReference type="PANTHER" id="PTHR30154">
    <property type="entry name" value="LEUCINE-RESPONSIVE REGULATORY PROTEIN"/>
    <property type="match status" value="1"/>
</dbReference>